<evidence type="ECO:0000256" key="2">
    <source>
        <dbReference type="SAM" id="MobiDB-lite"/>
    </source>
</evidence>
<evidence type="ECO:0000313" key="4">
    <source>
        <dbReference type="EMBL" id="GJM95411.1"/>
    </source>
</evidence>
<protein>
    <submittedName>
        <fullName evidence="4">Uncharacterized protein</fullName>
    </submittedName>
</protein>
<dbReference type="EMBL" id="BQKI01000005">
    <property type="protein sequence ID" value="GJM95411.1"/>
    <property type="molecule type" value="Genomic_DNA"/>
</dbReference>
<feature type="transmembrane region" description="Helical" evidence="3">
    <location>
        <begin position="102"/>
        <end position="123"/>
    </location>
</feature>
<dbReference type="PANTHER" id="PTHR19444:SF13">
    <property type="entry name" value="PROTEIN UNC-93 HOMOLOG A"/>
    <property type="match status" value="1"/>
</dbReference>
<dbReference type="InterPro" id="IPR051951">
    <property type="entry name" value="UNC-93_regulatory"/>
</dbReference>
<feature type="transmembrane region" description="Helical" evidence="3">
    <location>
        <begin position="70"/>
        <end position="90"/>
    </location>
</feature>
<comment type="caution">
    <text evidence="4">The sequence shown here is derived from an EMBL/GenBank/DDBJ whole genome shotgun (WGS) entry which is preliminary data.</text>
</comment>
<sequence>MAPAEANLAAAAGDEEEAAPLVSGGAARRAASGGPGAPRDVHLLSAAFLFVFLAYHAAQNLQSTVNTDENLGSLSLALLYTSFTAFAAVGSAVVRRMGSRRALVVGTSGYLLFIAANLAPTWYAPHPSVQFSGSADRGSLRIGESGDPCVASEQQNSDKIGVEAEYSDQVFGNHSNRTNSRGLLENRGMSRL</sequence>
<keyword evidence="3" id="KW-1133">Transmembrane helix</keyword>
<dbReference type="InterPro" id="IPR036259">
    <property type="entry name" value="MFS_trans_sf"/>
</dbReference>
<organism evidence="4 5">
    <name type="scientific">Eleusine coracana subsp. coracana</name>
    <dbReference type="NCBI Taxonomy" id="191504"/>
    <lineage>
        <taxon>Eukaryota</taxon>
        <taxon>Viridiplantae</taxon>
        <taxon>Streptophyta</taxon>
        <taxon>Embryophyta</taxon>
        <taxon>Tracheophyta</taxon>
        <taxon>Spermatophyta</taxon>
        <taxon>Magnoliopsida</taxon>
        <taxon>Liliopsida</taxon>
        <taxon>Poales</taxon>
        <taxon>Poaceae</taxon>
        <taxon>PACMAD clade</taxon>
        <taxon>Chloridoideae</taxon>
        <taxon>Cynodonteae</taxon>
        <taxon>Eleusininae</taxon>
        <taxon>Eleusine</taxon>
    </lineage>
</organism>
<evidence type="ECO:0000313" key="5">
    <source>
        <dbReference type="Proteomes" id="UP001054889"/>
    </source>
</evidence>
<dbReference type="SUPFAM" id="SSF103473">
    <property type="entry name" value="MFS general substrate transporter"/>
    <property type="match status" value="1"/>
</dbReference>
<feature type="transmembrane region" description="Helical" evidence="3">
    <location>
        <begin position="41"/>
        <end position="58"/>
    </location>
</feature>
<dbReference type="Proteomes" id="UP001054889">
    <property type="component" value="Unassembled WGS sequence"/>
</dbReference>
<comment type="similarity">
    <text evidence="1">Belongs to the unc-93 family.</text>
</comment>
<name>A0AAV5CAS1_ELECO</name>
<dbReference type="PANTHER" id="PTHR19444">
    <property type="entry name" value="UNC-93 RELATED"/>
    <property type="match status" value="1"/>
</dbReference>
<dbReference type="AlphaFoldDB" id="A0AAV5CAS1"/>
<gene>
    <name evidence="4" type="primary">ga12145</name>
    <name evidence="4" type="ORF">PR202_ga12145</name>
</gene>
<evidence type="ECO:0000256" key="3">
    <source>
        <dbReference type="SAM" id="Phobius"/>
    </source>
</evidence>
<feature type="region of interest" description="Disordered" evidence="2">
    <location>
        <begin position="171"/>
        <end position="192"/>
    </location>
</feature>
<keyword evidence="3" id="KW-0812">Transmembrane</keyword>
<accession>A0AAV5CAS1</accession>
<proteinExistence type="inferred from homology"/>
<reference evidence="4" key="2">
    <citation type="submission" date="2021-12" db="EMBL/GenBank/DDBJ databases">
        <title>Resequencing data analysis of finger millet.</title>
        <authorList>
            <person name="Hatakeyama M."/>
            <person name="Aluri S."/>
            <person name="Balachadran M.T."/>
            <person name="Sivarajan S.R."/>
            <person name="Poveda L."/>
            <person name="Shimizu-Inatsugi R."/>
            <person name="Schlapbach R."/>
            <person name="Sreeman S.M."/>
            <person name="Shimizu K.K."/>
        </authorList>
    </citation>
    <scope>NUCLEOTIDE SEQUENCE</scope>
</reference>
<keyword evidence="5" id="KW-1185">Reference proteome</keyword>
<keyword evidence="3" id="KW-0472">Membrane</keyword>
<evidence type="ECO:0000256" key="1">
    <source>
        <dbReference type="ARBA" id="ARBA00009172"/>
    </source>
</evidence>
<reference evidence="4" key="1">
    <citation type="journal article" date="2018" name="DNA Res.">
        <title>Multiple hybrid de novo genome assembly of finger millet, an orphan allotetraploid crop.</title>
        <authorList>
            <person name="Hatakeyama M."/>
            <person name="Aluri S."/>
            <person name="Balachadran M.T."/>
            <person name="Sivarajan S.R."/>
            <person name="Patrignani A."/>
            <person name="Gruter S."/>
            <person name="Poveda L."/>
            <person name="Shimizu-Inatsugi R."/>
            <person name="Baeten J."/>
            <person name="Francoijs K.J."/>
            <person name="Nataraja K.N."/>
            <person name="Reddy Y.A.N."/>
            <person name="Phadnis S."/>
            <person name="Ravikumar R.L."/>
            <person name="Schlapbach R."/>
            <person name="Sreeman S.M."/>
            <person name="Shimizu K.K."/>
        </authorList>
    </citation>
    <scope>NUCLEOTIDE SEQUENCE</scope>
</reference>
<feature type="compositionally biased region" description="Polar residues" evidence="2">
    <location>
        <begin position="171"/>
        <end position="181"/>
    </location>
</feature>